<reference evidence="7 8" key="1">
    <citation type="journal article" date="2018" name="J. Microbiol.">
        <title>Baekduia soli gen. nov., sp. nov., a novel bacterium isolated from the soil of Baekdu Mountain and proposal of a novel family name, Baekduiaceae fam. nov.</title>
        <authorList>
            <person name="An D.S."/>
            <person name="Siddiqi M.Z."/>
            <person name="Kim K.H."/>
            <person name="Yu H.S."/>
            <person name="Im W.T."/>
        </authorList>
    </citation>
    <scope>NUCLEOTIDE SEQUENCE [LARGE SCALE GENOMIC DNA]</scope>
    <source>
        <strain evidence="7 8">BR7-21</strain>
    </source>
</reference>
<evidence type="ECO:0000313" key="8">
    <source>
        <dbReference type="Proteomes" id="UP000321805"/>
    </source>
</evidence>
<name>A0A5B8U4W5_9ACTN</name>
<evidence type="ECO:0000256" key="2">
    <source>
        <dbReference type="ARBA" id="ARBA00022598"/>
    </source>
</evidence>
<sequence>MNFATDVVQAADPQGLALVELARDGTRREWTFGEVAAASATLAAHLAGLGAVRGDTVMTLIGNRPEWVLAMVACFRQGFVVLPCTEQLRPKDLRLRLDVATPRVVVADVRNREALEAAGWDGPTVWAPFTDVDADLVAPPAADLGPLDPCLITFTSGTAGEPKAVLHGQRYLAGQRAQAEHWLGARPGDVVWCTAASGWSKSARNVFIAPWLMGATALLHDARFDPEERLDLLEREHVDILCMAPTEYRVIAKRARLRPLGRLRSLVAAGEALNPEVLRAWEAATGVQIRDGYGQTETGQMTANPDGAQAKPGSMGLPLEGVKLWIDDGELVADPATVPTFFLGYLGDDDDHQTAPWHTGDRVTQDADGYLFFEGRTDDVIISAGYRIGPFEVESALVSHPAVAEAAVVAAPHEERGSVVRAIVVLRDGHEPGEAMVRELQDHVKAQTAPYKYPRVVDFVADLPKTTSGKIRRALLRGDVTEGA</sequence>
<dbReference type="GO" id="GO:0006637">
    <property type="term" value="P:acyl-CoA metabolic process"/>
    <property type="evidence" value="ECO:0007669"/>
    <property type="project" value="TreeGrafter"/>
</dbReference>
<dbReference type="GO" id="GO:0004321">
    <property type="term" value="F:fatty-acyl-CoA synthase activity"/>
    <property type="evidence" value="ECO:0007669"/>
    <property type="project" value="TreeGrafter"/>
</dbReference>
<feature type="domain" description="AMP-binding enzyme C-terminal" evidence="6">
    <location>
        <begin position="392"/>
        <end position="470"/>
    </location>
</feature>
<dbReference type="InterPro" id="IPR042099">
    <property type="entry name" value="ANL_N_sf"/>
</dbReference>
<keyword evidence="8" id="KW-1185">Reference proteome</keyword>
<evidence type="ECO:0000256" key="4">
    <source>
        <dbReference type="ARBA" id="ARBA00022840"/>
    </source>
</evidence>
<dbReference type="RefSeq" id="WP_146919215.1">
    <property type="nucleotide sequence ID" value="NZ_CP042430.1"/>
</dbReference>
<dbReference type="Pfam" id="PF13193">
    <property type="entry name" value="AMP-binding_C"/>
    <property type="match status" value="1"/>
</dbReference>
<dbReference type="AlphaFoldDB" id="A0A5B8U4W5"/>
<dbReference type="InterPro" id="IPR045851">
    <property type="entry name" value="AMP-bd_C_sf"/>
</dbReference>
<dbReference type="GO" id="GO:0005524">
    <property type="term" value="F:ATP binding"/>
    <property type="evidence" value="ECO:0007669"/>
    <property type="project" value="UniProtKB-KW"/>
</dbReference>
<comment type="similarity">
    <text evidence="1">Belongs to the ATP-dependent AMP-binding enzyme family.</text>
</comment>
<dbReference type="InterPro" id="IPR000873">
    <property type="entry name" value="AMP-dep_synth/lig_dom"/>
</dbReference>
<proteinExistence type="inferred from homology"/>
<dbReference type="KEGG" id="bsol:FSW04_11095"/>
<evidence type="ECO:0000259" key="6">
    <source>
        <dbReference type="Pfam" id="PF13193"/>
    </source>
</evidence>
<dbReference type="FunFam" id="3.30.300.30:FF:000005">
    <property type="entry name" value="Acyl-coenzyme A synthetase ACSM5, mitochondrial"/>
    <property type="match status" value="1"/>
</dbReference>
<dbReference type="OrthoDB" id="9803968at2"/>
<evidence type="ECO:0000313" key="7">
    <source>
        <dbReference type="EMBL" id="QEC48060.1"/>
    </source>
</evidence>
<protein>
    <submittedName>
        <fullName evidence="7">AMP-binding protein</fullName>
    </submittedName>
</protein>
<evidence type="ECO:0000256" key="3">
    <source>
        <dbReference type="ARBA" id="ARBA00022741"/>
    </source>
</evidence>
<gene>
    <name evidence="7" type="ORF">FSW04_11095</name>
</gene>
<dbReference type="Pfam" id="PF00501">
    <property type="entry name" value="AMP-binding"/>
    <property type="match status" value="1"/>
</dbReference>
<dbReference type="GO" id="GO:0015645">
    <property type="term" value="F:fatty acid ligase activity"/>
    <property type="evidence" value="ECO:0007669"/>
    <property type="project" value="TreeGrafter"/>
</dbReference>
<organism evidence="7 8">
    <name type="scientific">Baekduia soli</name>
    <dbReference type="NCBI Taxonomy" id="496014"/>
    <lineage>
        <taxon>Bacteria</taxon>
        <taxon>Bacillati</taxon>
        <taxon>Actinomycetota</taxon>
        <taxon>Thermoleophilia</taxon>
        <taxon>Solirubrobacterales</taxon>
        <taxon>Baekduiaceae</taxon>
        <taxon>Baekduia</taxon>
    </lineage>
</organism>
<evidence type="ECO:0000256" key="1">
    <source>
        <dbReference type="ARBA" id="ARBA00006432"/>
    </source>
</evidence>
<keyword evidence="4" id="KW-0067">ATP-binding</keyword>
<feature type="domain" description="AMP-dependent synthetase/ligase" evidence="5">
    <location>
        <begin position="13"/>
        <end position="330"/>
    </location>
</feature>
<dbReference type="PANTHER" id="PTHR43605">
    <property type="entry name" value="ACYL-COENZYME A SYNTHETASE"/>
    <property type="match status" value="1"/>
</dbReference>
<evidence type="ECO:0000259" key="5">
    <source>
        <dbReference type="Pfam" id="PF00501"/>
    </source>
</evidence>
<dbReference type="GO" id="GO:0016405">
    <property type="term" value="F:CoA-ligase activity"/>
    <property type="evidence" value="ECO:0007669"/>
    <property type="project" value="UniProtKB-ARBA"/>
</dbReference>
<dbReference type="PANTHER" id="PTHR43605:SF10">
    <property type="entry name" value="ACYL-COA SYNTHETASE MEDIUM CHAIN FAMILY MEMBER 3"/>
    <property type="match status" value="1"/>
</dbReference>
<dbReference type="Proteomes" id="UP000321805">
    <property type="component" value="Chromosome"/>
</dbReference>
<dbReference type="EMBL" id="CP042430">
    <property type="protein sequence ID" value="QEC48060.1"/>
    <property type="molecule type" value="Genomic_DNA"/>
</dbReference>
<keyword evidence="2" id="KW-0436">Ligase</keyword>
<keyword evidence="3" id="KW-0547">Nucleotide-binding</keyword>
<dbReference type="InterPro" id="IPR025110">
    <property type="entry name" value="AMP-bd_C"/>
</dbReference>
<accession>A0A5B8U4W5</accession>
<dbReference type="GO" id="GO:0006633">
    <property type="term" value="P:fatty acid biosynthetic process"/>
    <property type="evidence" value="ECO:0007669"/>
    <property type="project" value="TreeGrafter"/>
</dbReference>
<dbReference type="InterPro" id="IPR051087">
    <property type="entry name" value="Mitochondrial_ACSM"/>
</dbReference>
<dbReference type="Gene3D" id="3.40.50.12780">
    <property type="entry name" value="N-terminal domain of ligase-like"/>
    <property type="match status" value="1"/>
</dbReference>
<dbReference type="Gene3D" id="3.30.300.30">
    <property type="match status" value="1"/>
</dbReference>
<dbReference type="SUPFAM" id="SSF56801">
    <property type="entry name" value="Acetyl-CoA synthetase-like"/>
    <property type="match status" value="1"/>
</dbReference>